<dbReference type="RefSeq" id="XP_025377696.1">
    <property type="nucleotide sequence ID" value="XM_025520007.1"/>
</dbReference>
<dbReference type="EMBL" id="KZ819636">
    <property type="protein sequence ID" value="PWN90498.1"/>
    <property type="molecule type" value="Genomic_DNA"/>
</dbReference>
<keyword evidence="5" id="KW-0107">Calcium channel</keyword>
<dbReference type="GO" id="GO:0051560">
    <property type="term" value="P:mitochondrial calcium ion homeostasis"/>
    <property type="evidence" value="ECO:0007669"/>
    <property type="project" value="InterPro"/>
</dbReference>
<comment type="subcellular location">
    <subcellularLocation>
        <location evidence="1">Mitochondrion inner membrane</location>
        <topology evidence="1">Multi-pass membrane protein</topology>
    </subcellularLocation>
</comment>
<evidence type="ECO:0000313" key="21">
    <source>
        <dbReference type="EMBL" id="PWN90498.1"/>
    </source>
</evidence>
<evidence type="ECO:0000256" key="3">
    <source>
        <dbReference type="ARBA" id="ARBA00022448"/>
    </source>
</evidence>
<evidence type="ECO:0000256" key="15">
    <source>
        <dbReference type="ARBA" id="ARBA00044966"/>
    </source>
</evidence>
<dbReference type="Proteomes" id="UP000245768">
    <property type="component" value="Unassembled WGS sequence"/>
</dbReference>
<comment type="similarity">
    <text evidence="2">Belongs to the MCU (TC 1.A.77) family.</text>
</comment>
<evidence type="ECO:0000256" key="14">
    <source>
        <dbReference type="ARBA" id="ARBA00036634"/>
    </source>
</evidence>
<dbReference type="Pfam" id="PF04678">
    <property type="entry name" value="MCU"/>
    <property type="match status" value="1"/>
</dbReference>
<feature type="compositionally biased region" description="Basic and acidic residues" evidence="18">
    <location>
        <begin position="317"/>
        <end position="338"/>
    </location>
</feature>
<dbReference type="GO" id="GO:0005262">
    <property type="term" value="F:calcium channel activity"/>
    <property type="evidence" value="ECO:0007669"/>
    <property type="project" value="UniProtKB-KW"/>
</dbReference>
<evidence type="ECO:0000313" key="22">
    <source>
        <dbReference type="Proteomes" id="UP000245768"/>
    </source>
</evidence>
<reference evidence="21 22" key="1">
    <citation type="journal article" date="2018" name="Mol. Biol. Evol.">
        <title>Broad Genomic Sampling Reveals a Smut Pathogenic Ancestry of the Fungal Clade Ustilaginomycotina.</title>
        <authorList>
            <person name="Kijpornyongpan T."/>
            <person name="Mondo S.J."/>
            <person name="Barry K."/>
            <person name="Sandor L."/>
            <person name="Lee J."/>
            <person name="Lipzen A."/>
            <person name="Pangilinan J."/>
            <person name="LaButti K."/>
            <person name="Hainaut M."/>
            <person name="Henrissat B."/>
            <person name="Grigoriev I.V."/>
            <person name="Spatafora J.W."/>
            <person name="Aime M.C."/>
        </authorList>
    </citation>
    <scope>NUCLEOTIDE SEQUENCE [LARGE SCALE GENOMIC DNA]</scope>
    <source>
        <strain evidence="21 22">MCA 4198</strain>
    </source>
</reference>
<dbReference type="InterPro" id="IPR006769">
    <property type="entry name" value="MCU_C"/>
</dbReference>
<evidence type="ECO:0000256" key="2">
    <source>
        <dbReference type="ARBA" id="ARBA00005653"/>
    </source>
</evidence>
<dbReference type="GO" id="GO:1990246">
    <property type="term" value="C:uniplex complex"/>
    <property type="evidence" value="ECO:0007669"/>
    <property type="project" value="TreeGrafter"/>
</dbReference>
<evidence type="ECO:0000256" key="6">
    <source>
        <dbReference type="ARBA" id="ARBA00022692"/>
    </source>
</evidence>
<evidence type="ECO:0000256" key="18">
    <source>
        <dbReference type="SAM" id="MobiDB-lite"/>
    </source>
</evidence>
<feature type="domain" description="Calcium uniporter protein C-terminal" evidence="20">
    <location>
        <begin position="160"/>
        <end position="283"/>
    </location>
</feature>
<comment type="subunit">
    <text evidence="15">Homotetramer, assembles in a dimer or dimers configuration with two interfaces.</text>
</comment>
<protein>
    <recommendedName>
        <fullName evidence="16">Calcium uniporter protein, mitochondrial</fullName>
    </recommendedName>
</protein>
<dbReference type="GO" id="GO:0015292">
    <property type="term" value="F:uniporter activity"/>
    <property type="evidence" value="ECO:0007669"/>
    <property type="project" value="TreeGrafter"/>
</dbReference>
<evidence type="ECO:0000256" key="10">
    <source>
        <dbReference type="ARBA" id="ARBA00023065"/>
    </source>
</evidence>
<evidence type="ECO:0000256" key="9">
    <source>
        <dbReference type="ARBA" id="ARBA00022989"/>
    </source>
</evidence>
<keyword evidence="3" id="KW-0813">Transport</keyword>
<keyword evidence="4" id="KW-0109">Calcium transport</keyword>
<feature type="region of interest" description="Disordered" evidence="18">
    <location>
        <begin position="1"/>
        <end position="56"/>
    </location>
</feature>
<dbReference type="AlphaFoldDB" id="A0A316YPB3"/>
<name>A0A316YPB3_9BASI</name>
<comment type="function">
    <text evidence="17">Highly selective calcium channel localized to the inner mitochondrial membrane, which mediates calcium uptake into the mitochondrial matrix. Mitochondrial calcium homeostasis plays key roles in cellular physiology and regulates ATP production, cytoplasmic calcium signals and activation of cell death pathways. Sufficient to operate as a pore-forming channel without the need of calcium-sensor or auxiliary subunit.</text>
</comment>
<dbReference type="PANTHER" id="PTHR13462">
    <property type="entry name" value="CALCIUM UNIPORTER PROTEIN, MITOCHONDRIAL"/>
    <property type="match status" value="1"/>
</dbReference>
<proteinExistence type="inferred from homology"/>
<feature type="compositionally biased region" description="Basic and acidic residues" evidence="18">
    <location>
        <begin position="357"/>
        <end position="367"/>
    </location>
</feature>
<dbReference type="OrthoDB" id="278338at2759"/>
<dbReference type="InParanoid" id="A0A316YPB3"/>
<sequence>MGQSVSQVDPISREEAASPRKGSKATEATSDSSKPSKRLGLHGPEMGEPADDPASEFDARAPAHSVVFLLHSGQPLSYVASLIEAEGPGFGDEVVAKDISFHSRRYDSKRWSPATSIGDFLRDAARIGSFVIRLNPKGTSSSPSDIEPRNIFVSVPSFEDRTRYLRSTLYAKTYEIERMVKLKGECDALARVGTRRFAFGGAAILGAWWIAVAYGTFFTEYSWDLLEPVTYLTGLGVFMCGYVWFLVHNREVSYRAVLSETTTRRQQKLYIQKGFNLERYEDLIDECKELRKHIKRVAEDYDLEWEQGKGSSGHNKRALDIVRKREAQDRAPKVIKTESEEEEQEGDEGVSGSDEEEQKKKEESGSR</sequence>
<keyword evidence="9 19" id="KW-1133">Transmembrane helix</keyword>
<dbReference type="GO" id="GO:0036444">
    <property type="term" value="P:calcium import into the mitochondrion"/>
    <property type="evidence" value="ECO:0007669"/>
    <property type="project" value="UniProtKB-ARBA"/>
</dbReference>
<accession>A0A316YPB3</accession>
<keyword evidence="12 19" id="KW-0472">Membrane</keyword>
<keyword evidence="22" id="KW-1185">Reference proteome</keyword>
<evidence type="ECO:0000256" key="19">
    <source>
        <dbReference type="SAM" id="Phobius"/>
    </source>
</evidence>
<evidence type="ECO:0000256" key="8">
    <source>
        <dbReference type="ARBA" id="ARBA00022837"/>
    </source>
</evidence>
<feature type="transmembrane region" description="Helical" evidence="19">
    <location>
        <begin position="197"/>
        <end position="217"/>
    </location>
</feature>
<evidence type="ECO:0000256" key="16">
    <source>
        <dbReference type="ARBA" id="ARBA00044981"/>
    </source>
</evidence>
<evidence type="ECO:0000259" key="20">
    <source>
        <dbReference type="Pfam" id="PF04678"/>
    </source>
</evidence>
<feature type="region of interest" description="Disordered" evidence="18">
    <location>
        <begin position="306"/>
        <end position="367"/>
    </location>
</feature>
<evidence type="ECO:0000256" key="17">
    <source>
        <dbReference type="ARBA" id="ARBA00045938"/>
    </source>
</evidence>
<evidence type="ECO:0000256" key="11">
    <source>
        <dbReference type="ARBA" id="ARBA00023128"/>
    </source>
</evidence>
<keyword evidence="13" id="KW-0407">Ion channel</keyword>
<keyword evidence="10" id="KW-0406">Ion transport</keyword>
<keyword evidence="11" id="KW-0496">Mitochondrion</keyword>
<dbReference type="STRING" id="215250.A0A316YPB3"/>
<gene>
    <name evidence="21" type="ORF">FA10DRAFT_260324</name>
</gene>
<evidence type="ECO:0000256" key="12">
    <source>
        <dbReference type="ARBA" id="ARBA00023136"/>
    </source>
</evidence>
<dbReference type="PANTHER" id="PTHR13462:SF10">
    <property type="entry name" value="CALCIUM UNIPORTER PROTEIN, MITOCHONDRIAL"/>
    <property type="match status" value="1"/>
</dbReference>
<keyword evidence="6 19" id="KW-0812">Transmembrane</keyword>
<evidence type="ECO:0000256" key="7">
    <source>
        <dbReference type="ARBA" id="ARBA00022792"/>
    </source>
</evidence>
<dbReference type="GeneID" id="37041923"/>
<evidence type="ECO:0000256" key="1">
    <source>
        <dbReference type="ARBA" id="ARBA00004448"/>
    </source>
</evidence>
<evidence type="ECO:0000256" key="5">
    <source>
        <dbReference type="ARBA" id="ARBA00022673"/>
    </source>
</evidence>
<feature type="compositionally biased region" description="Acidic residues" evidence="18">
    <location>
        <begin position="339"/>
        <end position="356"/>
    </location>
</feature>
<evidence type="ECO:0000256" key="13">
    <source>
        <dbReference type="ARBA" id="ARBA00023303"/>
    </source>
</evidence>
<feature type="transmembrane region" description="Helical" evidence="19">
    <location>
        <begin position="229"/>
        <end position="247"/>
    </location>
</feature>
<evidence type="ECO:0000256" key="4">
    <source>
        <dbReference type="ARBA" id="ARBA00022568"/>
    </source>
</evidence>
<dbReference type="InterPro" id="IPR039055">
    <property type="entry name" value="MCU_fam"/>
</dbReference>
<keyword evidence="7" id="KW-0999">Mitochondrion inner membrane</keyword>
<organism evidence="21 22">
    <name type="scientific">Acaromyces ingoldii</name>
    <dbReference type="NCBI Taxonomy" id="215250"/>
    <lineage>
        <taxon>Eukaryota</taxon>
        <taxon>Fungi</taxon>
        <taxon>Dikarya</taxon>
        <taxon>Basidiomycota</taxon>
        <taxon>Ustilaginomycotina</taxon>
        <taxon>Exobasidiomycetes</taxon>
        <taxon>Exobasidiales</taxon>
        <taxon>Cryptobasidiaceae</taxon>
        <taxon>Acaromyces</taxon>
    </lineage>
</organism>
<comment type="catalytic activity">
    <reaction evidence="14">
        <text>Ca(2+)(in) = Ca(2+)(out)</text>
        <dbReference type="Rhea" id="RHEA:29671"/>
        <dbReference type="ChEBI" id="CHEBI:29108"/>
    </reaction>
</comment>
<keyword evidence="8" id="KW-0106">Calcium</keyword>